<feature type="region of interest" description="Disordered" evidence="5">
    <location>
        <begin position="466"/>
        <end position="488"/>
    </location>
</feature>
<dbReference type="GO" id="GO:0008270">
    <property type="term" value="F:zinc ion binding"/>
    <property type="evidence" value="ECO:0007669"/>
    <property type="project" value="UniProtKB-KW"/>
</dbReference>
<protein>
    <recommendedName>
        <fullName evidence="6">C3H1-type domain-containing protein</fullName>
    </recommendedName>
</protein>
<dbReference type="SMART" id="SM00356">
    <property type="entry name" value="ZnF_C3H1"/>
    <property type="match status" value="1"/>
</dbReference>
<comment type="caution">
    <text evidence="7">The sequence shown here is derived from an EMBL/GenBank/DDBJ whole genome shotgun (WGS) entry which is preliminary data.</text>
</comment>
<evidence type="ECO:0000256" key="5">
    <source>
        <dbReference type="SAM" id="MobiDB-lite"/>
    </source>
</evidence>
<dbReference type="InterPro" id="IPR036855">
    <property type="entry name" value="Znf_CCCH_sf"/>
</dbReference>
<evidence type="ECO:0000313" key="7">
    <source>
        <dbReference type="EMBL" id="KAF4632974.1"/>
    </source>
</evidence>
<dbReference type="Pfam" id="PF00642">
    <property type="entry name" value="zf-CCCH"/>
    <property type="match status" value="1"/>
</dbReference>
<dbReference type="PROSITE" id="PS50103">
    <property type="entry name" value="ZF_C3H1"/>
    <property type="match status" value="1"/>
</dbReference>
<feature type="compositionally biased region" description="Basic and acidic residues" evidence="5">
    <location>
        <begin position="469"/>
        <end position="488"/>
    </location>
</feature>
<evidence type="ECO:0000256" key="1">
    <source>
        <dbReference type="ARBA" id="ARBA00022723"/>
    </source>
</evidence>
<feature type="region of interest" description="Disordered" evidence="5">
    <location>
        <begin position="1"/>
        <end position="23"/>
    </location>
</feature>
<evidence type="ECO:0000256" key="4">
    <source>
        <dbReference type="PROSITE-ProRule" id="PRU00723"/>
    </source>
</evidence>
<dbReference type="OrthoDB" id="10253329at2759"/>
<name>A0A8H4RN09_9HELO</name>
<feature type="region of interest" description="Disordered" evidence="5">
    <location>
        <begin position="111"/>
        <end position="160"/>
    </location>
</feature>
<feature type="compositionally biased region" description="Low complexity" evidence="5">
    <location>
        <begin position="660"/>
        <end position="671"/>
    </location>
</feature>
<feature type="compositionally biased region" description="Polar residues" evidence="5">
    <location>
        <begin position="635"/>
        <end position="659"/>
    </location>
</feature>
<keyword evidence="2 4" id="KW-0863">Zinc-finger</keyword>
<feature type="compositionally biased region" description="Low complexity" evidence="5">
    <location>
        <begin position="619"/>
        <end position="628"/>
    </location>
</feature>
<keyword evidence="3 4" id="KW-0862">Zinc</keyword>
<evidence type="ECO:0000256" key="2">
    <source>
        <dbReference type="ARBA" id="ARBA00022771"/>
    </source>
</evidence>
<accession>A0A8H4RN09</accession>
<feature type="region of interest" description="Disordered" evidence="5">
    <location>
        <begin position="502"/>
        <end position="549"/>
    </location>
</feature>
<dbReference type="EMBL" id="JAAMPI010000301">
    <property type="protein sequence ID" value="KAF4632974.1"/>
    <property type="molecule type" value="Genomic_DNA"/>
</dbReference>
<dbReference type="SUPFAM" id="SSF90229">
    <property type="entry name" value="CCCH zinc finger"/>
    <property type="match status" value="1"/>
</dbReference>
<evidence type="ECO:0000256" key="3">
    <source>
        <dbReference type="ARBA" id="ARBA00022833"/>
    </source>
</evidence>
<feature type="compositionally biased region" description="Basic and acidic residues" evidence="5">
    <location>
        <begin position="126"/>
        <end position="138"/>
    </location>
</feature>
<evidence type="ECO:0000313" key="8">
    <source>
        <dbReference type="Proteomes" id="UP000566819"/>
    </source>
</evidence>
<feature type="compositionally biased region" description="Acidic residues" evidence="5">
    <location>
        <begin position="512"/>
        <end position="531"/>
    </location>
</feature>
<feature type="zinc finger region" description="C3H1-type" evidence="4">
    <location>
        <begin position="74"/>
        <end position="102"/>
    </location>
</feature>
<reference evidence="7 8" key="1">
    <citation type="submission" date="2020-03" db="EMBL/GenBank/DDBJ databases">
        <title>Draft Genome Sequence of Cudoniella acicularis.</title>
        <authorList>
            <person name="Buettner E."/>
            <person name="Kellner H."/>
        </authorList>
    </citation>
    <scope>NUCLEOTIDE SEQUENCE [LARGE SCALE GENOMIC DNA]</scope>
    <source>
        <strain evidence="7 8">DSM 108380</strain>
    </source>
</reference>
<dbReference type="InterPro" id="IPR000571">
    <property type="entry name" value="Znf_CCCH"/>
</dbReference>
<proteinExistence type="predicted"/>
<feature type="region of interest" description="Disordered" evidence="5">
    <location>
        <begin position="309"/>
        <end position="340"/>
    </location>
</feature>
<dbReference type="Gene3D" id="4.10.1000.10">
    <property type="entry name" value="Zinc finger, CCCH-type"/>
    <property type="match status" value="1"/>
</dbReference>
<feature type="domain" description="C3H1-type" evidence="6">
    <location>
        <begin position="74"/>
        <end position="102"/>
    </location>
</feature>
<keyword evidence="8" id="KW-1185">Reference proteome</keyword>
<evidence type="ECO:0000259" key="6">
    <source>
        <dbReference type="PROSITE" id="PS50103"/>
    </source>
</evidence>
<dbReference type="AlphaFoldDB" id="A0A8H4RN09"/>
<keyword evidence="1 4" id="KW-0479">Metal-binding</keyword>
<organism evidence="7 8">
    <name type="scientific">Cudoniella acicularis</name>
    <dbReference type="NCBI Taxonomy" id="354080"/>
    <lineage>
        <taxon>Eukaryota</taxon>
        <taxon>Fungi</taxon>
        <taxon>Dikarya</taxon>
        <taxon>Ascomycota</taxon>
        <taxon>Pezizomycotina</taxon>
        <taxon>Leotiomycetes</taxon>
        <taxon>Helotiales</taxon>
        <taxon>Tricladiaceae</taxon>
        <taxon>Cudoniella</taxon>
    </lineage>
</organism>
<dbReference type="Proteomes" id="UP000566819">
    <property type="component" value="Unassembled WGS sequence"/>
</dbReference>
<gene>
    <name evidence="7" type="ORF">G7Y89_g5143</name>
</gene>
<sequence>MTSASTSPSPTPPTGQQHPSPLSNLLWNSGHCMQNTRLQRIALPEFRVICSLDTDALAEVAIGRDSASRAGPQTPRTRACRYFTRTGYCRAGNDCPFLHDDTLLPGAQNIVTDRRNGGESSNSSHPPKDDGLVQDRRQAVTKPVASRVVPKPVPQAQSQDPREFQLGQIRRRFSPKETRQLDGAALLKFNLPPSDPDFPFEMTALECSLIVPAAYPKETPSLKVGNRDIPRGFTLNIEAGFDGLVNDKPEGTLLELMKALDRHLESFLSAPKADTVKLVPNKDTRHLSIQPALSVKPVDNLVKVDSAIGSSSVSKPSPAPPKRVENFTPQQKSEAAKRRENEVRQLEARMGRLPLYKKSTDGIAYTLPIEPRRRGELPTNLQVVKTIQLFVPLLYPLHPCRIQLEGVEPNSSKPVEKGFEVKASELKETTLMGHINYLAQNMHVLAKTVLEADNSPVQATQIPLQEDDLSVKPVDKGKGVEGTQDADRSHIQYIIRPPEWTLVNPDELSGSDSEDDYTYDSGDESSDAEGEVEVKKEDQKVAPPETHSAEHGTAISFPFIELYGIELLEVVILNISVKCERCKDITEIKGLKNGITKSESCRKCASPLTVLPLSSSHKTTLTSTAHSSPPALNAPKSTLHQESSRSAAKQPATSAANATKNSPSKFPKSNSYASHPLPVSPLPFLAERKKPSA</sequence>
<feature type="region of interest" description="Disordered" evidence="5">
    <location>
        <begin position="619"/>
        <end position="693"/>
    </location>
</feature>